<name>X1AXQ3_9ZZZZ</name>
<organism evidence="1">
    <name type="scientific">marine sediment metagenome</name>
    <dbReference type="NCBI Taxonomy" id="412755"/>
    <lineage>
        <taxon>unclassified sequences</taxon>
        <taxon>metagenomes</taxon>
        <taxon>ecological metagenomes</taxon>
    </lineage>
</organism>
<accession>X1AXQ3</accession>
<dbReference type="AlphaFoldDB" id="X1AXQ3"/>
<protein>
    <submittedName>
        <fullName evidence="1">Uncharacterized protein</fullName>
    </submittedName>
</protein>
<reference evidence="1" key="1">
    <citation type="journal article" date="2014" name="Front. Microbiol.">
        <title>High frequency of phylogenetically diverse reductive dehalogenase-homologous genes in deep subseafloor sedimentary metagenomes.</title>
        <authorList>
            <person name="Kawai M."/>
            <person name="Futagami T."/>
            <person name="Toyoda A."/>
            <person name="Takaki Y."/>
            <person name="Nishi S."/>
            <person name="Hori S."/>
            <person name="Arai W."/>
            <person name="Tsubouchi T."/>
            <person name="Morono Y."/>
            <person name="Uchiyama I."/>
            <person name="Ito T."/>
            <person name="Fujiyama A."/>
            <person name="Inagaki F."/>
            <person name="Takami H."/>
        </authorList>
    </citation>
    <scope>NUCLEOTIDE SEQUENCE</scope>
    <source>
        <strain evidence="1">Expedition CK06-06</strain>
    </source>
</reference>
<comment type="caution">
    <text evidence="1">The sequence shown here is derived from an EMBL/GenBank/DDBJ whole genome shotgun (WGS) entry which is preliminary data.</text>
</comment>
<dbReference type="EMBL" id="BART01011634">
    <property type="protein sequence ID" value="GAG87545.1"/>
    <property type="molecule type" value="Genomic_DNA"/>
</dbReference>
<sequence>ASWDSYAPYVYYREYTGHNYNYMRCFQFSKIHNQQYGQAEYPFKMIVNKNWTLNFEFFQTSTSNYWHYLMIFGWKLHYHETEDLIKELKEAV</sequence>
<gene>
    <name evidence="1" type="ORF">S01H4_24690</name>
</gene>
<proteinExistence type="predicted"/>
<evidence type="ECO:0000313" key="1">
    <source>
        <dbReference type="EMBL" id="GAG87545.1"/>
    </source>
</evidence>
<feature type="non-terminal residue" evidence="1">
    <location>
        <position position="1"/>
    </location>
</feature>